<gene>
    <name evidence="1" type="ORF">BCF44_106519</name>
</gene>
<dbReference type="OrthoDB" id="3436922at2"/>
<dbReference type="Proteomes" id="UP000256269">
    <property type="component" value="Unassembled WGS sequence"/>
</dbReference>
<reference evidence="1 2" key="1">
    <citation type="submission" date="2018-08" db="EMBL/GenBank/DDBJ databases">
        <title>Genomic Encyclopedia of Archaeal and Bacterial Type Strains, Phase II (KMG-II): from individual species to whole genera.</title>
        <authorList>
            <person name="Goeker M."/>
        </authorList>
    </citation>
    <scope>NUCLEOTIDE SEQUENCE [LARGE SCALE GENOMIC DNA]</scope>
    <source>
        <strain evidence="1 2">DSM 45791</strain>
    </source>
</reference>
<organism evidence="1 2">
    <name type="scientific">Kutzneria buriramensis</name>
    <dbReference type="NCBI Taxonomy" id="1045776"/>
    <lineage>
        <taxon>Bacteria</taxon>
        <taxon>Bacillati</taxon>
        <taxon>Actinomycetota</taxon>
        <taxon>Actinomycetes</taxon>
        <taxon>Pseudonocardiales</taxon>
        <taxon>Pseudonocardiaceae</taxon>
        <taxon>Kutzneria</taxon>
    </lineage>
</organism>
<dbReference type="RefSeq" id="WP_116175954.1">
    <property type="nucleotide sequence ID" value="NZ_CP144375.1"/>
</dbReference>
<evidence type="ECO:0000313" key="2">
    <source>
        <dbReference type="Proteomes" id="UP000256269"/>
    </source>
</evidence>
<dbReference type="EMBL" id="QUNO01000006">
    <property type="protein sequence ID" value="REH47354.1"/>
    <property type="molecule type" value="Genomic_DNA"/>
</dbReference>
<dbReference type="AlphaFoldDB" id="A0A3E0HLL0"/>
<keyword evidence="2" id="KW-1185">Reference proteome</keyword>
<evidence type="ECO:0000313" key="1">
    <source>
        <dbReference type="EMBL" id="REH47354.1"/>
    </source>
</evidence>
<name>A0A3E0HLL0_9PSEU</name>
<protein>
    <submittedName>
        <fullName evidence="1">Uncharacterized protein</fullName>
    </submittedName>
</protein>
<sequence length="200" mass="22377">MGHSDPDDTKLAFATNEMSGAITGAVQAGVVQNIHFHTGCAHSDLTPQFEVRSVPNSDDETMYVWFTLVGPGALDRLDEVVVSVRDELRLAPNTITGRAPEDEVRNVVRGARRFRPGVDKADRFGRAATVPYPLEMGDRTRLYLERTFPPAWTGSNVQWWRRQHARSPLRLRFTCRRDGLGVGLWRIPVDIEAPVAVDGR</sequence>
<accession>A0A3E0HLL0</accession>
<proteinExistence type="predicted"/>
<comment type="caution">
    <text evidence="1">The sequence shown here is derived from an EMBL/GenBank/DDBJ whole genome shotgun (WGS) entry which is preliminary data.</text>
</comment>